<dbReference type="EMBL" id="BJYL01000039">
    <property type="protein sequence ID" value="GEN84538.1"/>
    <property type="molecule type" value="Genomic_DNA"/>
</dbReference>
<feature type="transmembrane region" description="Helical" evidence="1">
    <location>
        <begin position="172"/>
        <end position="192"/>
    </location>
</feature>
<keyword evidence="3" id="KW-1185">Reference proteome</keyword>
<reference evidence="2 3" key="1">
    <citation type="submission" date="2019-07" db="EMBL/GenBank/DDBJ databases">
        <title>Whole genome shotgun sequence of Sporosarcina luteola NBRC 105378.</title>
        <authorList>
            <person name="Hosoyama A."/>
            <person name="Uohara A."/>
            <person name="Ohji S."/>
            <person name="Ichikawa N."/>
        </authorList>
    </citation>
    <scope>NUCLEOTIDE SEQUENCE [LARGE SCALE GENOMIC DNA]</scope>
    <source>
        <strain evidence="2 3">NBRC 105378</strain>
    </source>
</reference>
<dbReference type="OrthoDB" id="2987886at2"/>
<dbReference type="PANTHER" id="PTHR41324">
    <property type="entry name" value="MEMBRANE PROTEIN-RELATED"/>
    <property type="match status" value="1"/>
</dbReference>
<evidence type="ECO:0000313" key="3">
    <source>
        <dbReference type="Proteomes" id="UP000321901"/>
    </source>
</evidence>
<keyword evidence="1" id="KW-0812">Transmembrane</keyword>
<proteinExistence type="predicted"/>
<accession>A0A511ZAS7</accession>
<keyword evidence="1" id="KW-0472">Membrane</keyword>
<sequence length="313" mass="35362">MQDQSKKITYGAMMLALFIILLAGAFFIPLFGVIMLIFTPLPIILYRLRHDRGSTILVVAVANLLALPIGGPVLWFLAFLFGVMGMLIAESIQLGKSKLYTFMASGLYLIIMGVVFYLVLALFFEVNIMDTLMTLLKESEEQFKASLNSFGAFPESYEKIVTDAFTMYRTSIPAVFILSVYVFTFLMVIPNFEVLRRLGHDVPKFPPFRDMKLPVITIFIYGLLILLPFIMEMSPDSTAYLMYVNATVILRSLLLLQGLALVHYFMHRMKLPGIVTFFATIFALLLSQITTLLGILDIGMNIRAWIGKDNLKK</sequence>
<feature type="transmembrane region" description="Helical" evidence="1">
    <location>
        <begin position="99"/>
        <end position="124"/>
    </location>
</feature>
<evidence type="ECO:0000256" key="1">
    <source>
        <dbReference type="SAM" id="Phobius"/>
    </source>
</evidence>
<feature type="transmembrane region" description="Helical" evidence="1">
    <location>
        <begin position="243"/>
        <end position="262"/>
    </location>
</feature>
<gene>
    <name evidence="2" type="primary">yybS</name>
    <name evidence="2" type="ORF">SLU01_28500</name>
</gene>
<comment type="caution">
    <text evidence="2">The sequence shown here is derived from an EMBL/GenBank/DDBJ whole genome shotgun (WGS) entry which is preliminary data.</text>
</comment>
<organism evidence="2 3">
    <name type="scientific">Sporosarcina luteola</name>
    <dbReference type="NCBI Taxonomy" id="582850"/>
    <lineage>
        <taxon>Bacteria</taxon>
        <taxon>Bacillati</taxon>
        <taxon>Bacillota</taxon>
        <taxon>Bacilli</taxon>
        <taxon>Bacillales</taxon>
        <taxon>Caryophanaceae</taxon>
        <taxon>Sporosarcina</taxon>
    </lineage>
</organism>
<feature type="transmembrane region" description="Helical" evidence="1">
    <location>
        <begin position="274"/>
        <end position="296"/>
    </location>
</feature>
<protein>
    <recommendedName>
        <fullName evidence="4">DUF2232 domain-containing protein</fullName>
    </recommendedName>
</protein>
<dbReference type="Pfam" id="PF09991">
    <property type="entry name" value="DUF2232"/>
    <property type="match status" value="1"/>
</dbReference>
<dbReference type="RefSeq" id="WP_147059476.1">
    <property type="nucleotide sequence ID" value="NZ_BJYL01000039.1"/>
</dbReference>
<evidence type="ECO:0008006" key="4">
    <source>
        <dbReference type="Google" id="ProtNLM"/>
    </source>
</evidence>
<dbReference type="Proteomes" id="UP000321901">
    <property type="component" value="Unassembled WGS sequence"/>
</dbReference>
<evidence type="ECO:0000313" key="2">
    <source>
        <dbReference type="EMBL" id="GEN84538.1"/>
    </source>
</evidence>
<dbReference type="PANTHER" id="PTHR41324:SF1">
    <property type="entry name" value="DUF2232 DOMAIN-CONTAINING PROTEIN"/>
    <property type="match status" value="1"/>
</dbReference>
<keyword evidence="1" id="KW-1133">Transmembrane helix</keyword>
<feature type="transmembrane region" description="Helical" evidence="1">
    <location>
        <begin position="213"/>
        <end position="231"/>
    </location>
</feature>
<dbReference type="AlphaFoldDB" id="A0A511ZAS7"/>
<dbReference type="InterPro" id="IPR018710">
    <property type="entry name" value="DUF2232"/>
</dbReference>
<feature type="transmembrane region" description="Helical" evidence="1">
    <location>
        <begin position="58"/>
        <end position="87"/>
    </location>
</feature>
<feature type="transmembrane region" description="Helical" evidence="1">
    <location>
        <begin position="12"/>
        <end position="38"/>
    </location>
</feature>
<name>A0A511ZAS7_9BACL</name>